<sequence length="196" mass="22030">MVQKQLTHDNQFSTIIAELSVLKQLKSVNQLQDVHTLKTVTETLKRQVHSLTTNQAARGQDFLALYNQTLAFRSDMAKDISKLSRHHNTSISLIEQNIRYENKTSNELMSNMNKTMYDFNQDVTNKGYAGGGYAGDAGAASEKVCLPLDPNFNKTSSSDYSRMHGAEFQTNFSIQTVEVRTYHVLSVGLSRHPVLL</sequence>
<proteinExistence type="predicted"/>
<name>A0A8S3S2V7_MYTED</name>
<organism evidence="1 2">
    <name type="scientific">Mytilus edulis</name>
    <name type="common">Blue mussel</name>
    <dbReference type="NCBI Taxonomy" id="6550"/>
    <lineage>
        <taxon>Eukaryota</taxon>
        <taxon>Metazoa</taxon>
        <taxon>Spiralia</taxon>
        <taxon>Lophotrochozoa</taxon>
        <taxon>Mollusca</taxon>
        <taxon>Bivalvia</taxon>
        <taxon>Autobranchia</taxon>
        <taxon>Pteriomorphia</taxon>
        <taxon>Mytilida</taxon>
        <taxon>Mytiloidea</taxon>
        <taxon>Mytilidae</taxon>
        <taxon>Mytilinae</taxon>
        <taxon>Mytilus</taxon>
    </lineage>
</organism>
<protein>
    <submittedName>
        <fullName evidence="1">Uncharacterized protein</fullName>
    </submittedName>
</protein>
<comment type="caution">
    <text evidence="1">The sequence shown here is derived from an EMBL/GenBank/DDBJ whole genome shotgun (WGS) entry which is preliminary data.</text>
</comment>
<accession>A0A8S3S2V7</accession>
<gene>
    <name evidence="1" type="ORF">MEDL_26774</name>
</gene>
<keyword evidence="2" id="KW-1185">Reference proteome</keyword>
<dbReference type="AlphaFoldDB" id="A0A8S3S2V7"/>
<evidence type="ECO:0000313" key="1">
    <source>
        <dbReference type="EMBL" id="CAG2212830.1"/>
    </source>
</evidence>
<dbReference type="EMBL" id="CAJPWZ010001316">
    <property type="protein sequence ID" value="CAG2212830.1"/>
    <property type="molecule type" value="Genomic_DNA"/>
</dbReference>
<dbReference type="OrthoDB" id="10517869at2759"/>
<reference evidence="1" key="1">
    <citation type="submission" date="2021-03" db="EMBL/GenBank/DDBJ databases">
        <authorList>
            <person name="Bekaert M."/>
        </authorList>
    </citation>
    <scope>NUCLEOTIDE SEQUENCE</scope>
</reference>
<evidence type="ECO:0000313" key="2">
    <source>
        <dbReference type="Proteomes" id="UP000683360"/>
    </source>
</evidence>
<dbReference type="Proteomes" id="UP000683360">
    <property type="component" value="Unassembled WGS sequence"/>
</dbReference>